<dbReference type="InterPro" id="IPR006045">
    <property type="entry name" value="Cupin_1"/>
</dbReference>
<evidence type="ECO:0000313" key="2">
    <source>
        <dbReference type="EMBL" id="KAK5167456.1"/>
    </source>
</evidence>
<dbReference type="PANTHER" id="PTHR31189">
    <property type="entry name" value="OS03G0336100 PROTEIN-RELATED"/>
    <property type="match status" value="1"/>
</dbReference>
<dbReference type="CDD" id="cd20306">
    <property type="entry name" value="cupin_OxDC-like"/>
    <property type="match status" value="2"/>
</dbReference>
<keyword evidence="3" id="KW-1185">Reference proteome</keyword>
<proteinExistence type="predicted"/>
<dbReference type="Proteomes" id="UP001337655">
    <property type="component" value="Unassembled WGS sequence"/>
</dbReference>
<dbReference type="InterPro" id="IPR014710">
    <property type="entry name" value="RmlC-like_jellyroll"/>
</dbReference>
<dbReference type="SMART" id="SM00835">
    <property type="entry name" value="Cupin_1"/>
    <property type="match status" value="2"/>
</dbReference>
<dbReference type="EMBL" id="JAVRRT010000011">
    <property type="protein sequence ID" value="KAK5167456.1"/>
    <property type="molecule type" value="Genomic_DNA"/>
</dbReference>
<sequence length="339" mass="37882">MASSSRHVYHLESSEPSFSSPLGSIRKCTVDELPILKAMSLKRLTLQPKGIREPHWHADSNELTYCLSGNALVNIIDTHSNFASFTIKAGQMFHIPSGSLHHIENISDDEPAEFLVCFRHEKPEDFSLSAAYGAMSPAFLGTQNKEIVERGGVPTIPDTAHHQDVHKFDVEGQQPPLQGEDIRSARLAKSIYWPALENVAMYSLRVEDKAMREPHWHPITAELGYVDKGQARMTILDPSGETDTYTLGPGDMYFILAAYPHQIEVLPEGGKEIHFCIFFDQPMPLDIGYKASAEGMPHEAMAATLGIKRREMPKMEGTSRAPHIVPRINDVDEVKVWTK</sequence>
<dbReference type="InterPro" id="IPR050253">
    <property type="entry name" value="Seed_Storage-Functional"/>
</dbReference>
<evidence type="ECO:0000313" key="3">
    <source>
        <dbReference type="Proteomes" id="UP001337655"/>
    </source>
</evidence>
<dbReference type="Gene3D" id="2.60.120.10">
    <property type="entry name" value="Jelly Rolls"/>
    <property type="match status" value="2"/>
</dbReference>
<dbReference type="GeneID" id="89928491"/>
<gene>
    <name evidence="2" type="ORF">LTR77_007155</name>
</gene>
<evidence type="ECO:0000259" key="1">
    <source>
        <dbReference type="SMART" id="SM00835"/>
    </source>
</evidence>
<feature type="domain" description="Cupin type-1" evidence="1">
    <location>
        <begin position="168"/>
        <end position="313"/>
    </location>
</feature>
<feature type="domain" description="Cupin type-1" evidence="1">
    <location>
        <begin position="9"/>
        <end position="141"/>
    </location>
</feature>
<dbReference type="SUPFAM" id="SSF51182">
    <property type="entry name" value="RmlC-like cupins"/>
    <property type="match status" value="2"/>
</dbReference>
<dbReference type="RefSeq" id="XP_064657162.1">
    <property type="nucleotide sequence ID" value="XM_064804392.1"/>
</dbReference>
<dbReference type="Pfam" id="PF00190">
    <property type="entry name" value="Cupin_1"/>
    <property type="match status" value="2"/>
</dbReference>
<protein>
    <recommendedName>
        <fullName evidence="1">Cupin type-1 domain-containing protein</fullName>
    </recommendedName>
</protein>
<organism evidence="2 3">
    <name type="scientific">Saxophila tyrrhenica</name>
    <dbReference type="NCBI Taxonomy" id="1690608"/>
    <lineage>
        <taxon>Eukaryota</taxon>
        <taxon>Fungi</taxon>
        <taxon>Dikarya</taxon>
        <taxon>Ascomycota</taxon>
        <taxon>Pezizomycotina</taxon>
        <taxon>Dothideomycetes</taxon>
        <taxon>Dothideomycetidae</taxon>
        <taxon>Mycosphaerellales</taxon>
        <taxon>Extremaceae</taxon>
        <taxon>Saxophila</taxon>
    </lineage>
</organism>
<accession>A0AAV9P3X4</accession>
<dbReference type="InterPro" id="IPR011051">
    <property type="entry name" value="RmlC_Cupin_sf"/>
</dbReference>
<name>A0AAV9P3X4_9PEZI</name>
<reference evidence="2 3" key="1">
    <citation type="submission" date="2023-08" db="EMBL/GenBank/DDBJ databases">
        <title>Black Yeasts Isolated from many extreme environments.</title>
        <authorList>
            <person name="Coleine C."/>
            <person name="Stajich J.E."/>
            <person name="Selbmann L."/>
        </authorList>
    </citation>
    <scope>NUCLEOTIDE SEQUENCE [LARGE SCALE GENOMIC DNA]</scope>
    <source>
        <strain evidence="2 3">CCFEE 5935</strain>
    </source>
</reference>
<dbReference type="AlphaFoldDB" id="A0AAV9P3X4"/>
<comment type="caution">
    <text evidence="2">The sequence shown here is derived from an EMBL/GenBank/DDBJ whole genome shotgun (WGS) entry which is preliminary data.</text>
</comment>